<dbReference type="Gene3D" id="1.20.144.10">
    <property type="entry name" value="Phosphatidic acid phosphatase type 2/haloperoxidase"/>
    <property type="match status" value="1"/>
</dbReference>
<evidence type="ECO:0000313" key="2">
    <source>
        <dbReference type="EMBL" id="TBH74280.1"/>
    </source>
</evidence>
<dbReference type="AlphaFoldDB" id="A0A4Q9BDN6"/>
<dbReference type="InterPro" id="IPR036938">
    <property type="entry name" value="PAP2/HPO_sf"/>
</dbReference>
<dbReference type="SMART" id="SM00014">
    <property type="entry name" value="acidPPc"/>
    <property type="match status" value="1"/>
</dbReference>
<organism evidence="2 3">
    <name type="scientific">Aquirufa antheringensis</name>
    <dbReference type="NCBI Taxonomy" id="2516559"/>
    <lineage>
        <taxon>Bacteria</taxon>
        <taxon>Pseudomonadati</taxon>
        <taxon>Bacteroidota</taxon>
        <taxon>Cytophagia</taxon>
        <taxon>Cytophagales</taxon>
        <taxon>Flectobacillaceae</taxon>
        <taxon>Aquirufa</taxon>
    </lineage>
</organism>
<comment type="caution">
    <text evidence="2">The sequence shown here is derived from an EMBL/GenBank/DDBJ whole genome shotgun (WGS) entry which is preliminary data.</text>
</comment>
<feature type="domain" description="Phosphatidic acid phosphatase type 2/haloperoxidase" evidence="1">
    <location>
        <begin position="88"/>
        <end position="188"/>
    </location>
</feature>
<name>A0A4Q9BDN6_9BACT</name>
<dbReference type="Proteomes" id="UP000293583">
    <property type="component" value="Unassembled WGS sequence"/>
</dbReference>
<evidence type="ECO:0000259" key="1">
    <source>
        <dbReference type="SMART" id="SM00014"/>
    </source>
</evidence>
<dbReference type="CDD" id="cd03394">
    <property type="entry name" value="PAP2_like_5"/>
    <property type="match status" value="1"/>
</dbReference>
<proteinExistence type="predicted"/>
<dbReference type="EMBL" id="SEWY01000002">
    <property type="protein sequence ID" value="TBH74280.1"/>
    <property type="molecule type" value="Genomic_DNA"/>
</dbReference>
<dbReference type="Pfam" id="PF01569">
    <property type="entry name" value="PAP2"/>
    <property type="match status" value="1"/>
</dbReference>
<dbReference type="OrthoDB" id="9773582at2"/>
<reference evidence="2 3" key="1">
    <citation type="submission" date="2019-02" db="EMBL/GenBank/DDBJ databases">
        <title>Genome of a new Bacteroidetes strain.</title>
        <authorList>
            <person name="Pitt A."/>
        </authorList>
    </citation>
    <scope>NUCLEOTIDE SEQUENCE [LARGE SCALE GENOMIC DNA]</scope>
    <source>
        <strain evidence="2 3">103A-SOEBACH</strain>
    </source>
</reference>
<evidence type="ECO:0000313" key="3">
    <source>
        <dbReference type="Proteomes" id="UP000293583"/>
    </source>
</evidence>
<keyword evidence="3" id="KW-1185">Reference proteome</keyword>
<sequence>MRIIALICLLTFSVQAEKPSFKKWKTPLALGIASGLTYNPFAKQIQTKIVAPGRITHLDDYLQYGPVAMYVGLNIAEFKNKEEAFDQAGVFLLGTGIYVATTQGLKAVITEARPDGSEKTFSSGHTATAFFGATVLAHEYRDSHPEFVIAGYALATATGALRIANNKHWVTDVLMGSAIGIASAELAYILYPKVRHQWQKLNRFTLTPQVAPAYYGASMSIGF</sequence>
<dbReference type="SUPFAM" id="SSF48317">
    <property type="entry name" value="Acid phosphatase/Vanadium-dependent haloperoxidase"/>
    <property type="match status" value="1"/>
</dbReference>
<protein>
    <submittedName>
        <fullName evidence="2">Phosphatase PAP2 family protein</fullName>
    </submittedName>
</protein>
<dbReference type="RefSeq" id="WP_130922787.1">
    <property type="nucleotide sequence ID" value="NZ_JAANOM010000001.1"/>
</dbReference>
<gene>
    <name evidence="2" type="ORF">EWU20_03855</name>
</gene>
<dbReference type="InterPro" id="IPR000326">
    <property type="entry name" value="PAP2/HPO"/>
</dbReference>
<accession>A0A4Q9BDN6</accession>